<dbReference type="Pfam" id="PF01755">
    <property type="entry name" value="Glyco_transf_25"/>
    <property type="match status" value="1"/>
</dbReference>
<dbReference type="CDD" id="cd06532">
    <property type="entry name" value="Glyco_transf_25"/>
    <property type="match status" value="1"/>
</dbReference>
<evidence type="ECO:0000313" key="6">
    <source>
        <dbReference type="Proteomes" id="UP000197215"/>
    </source>
</evidence>
<reference evidence="5 6" key="1">
    <citation type="submission" date="2017-06" db="EMBL/GenBank/DDBJ databases">
        <authorList>
            <person name="Kim H.J."/>
            <person name="Triplett B.A."/>
        </authorList>
    </citation>
    <scope>NUCLEOTIDE SEQUENCE [LARGE SCALE GENOMIC DNA]</scope>
    <source>
        <strain evidence="5 6">MWH-VicM1</strain>
    </source>
</reference>
<keyword evidence="5" id="KW-0808">Transferase</keyword>
<evidence type="ECO:0000256" key="3">
    <source>
        <dbReference type="ARBA" id="ARBA00022985"/>
    </source>
</evidence>
<dbReference type="AlphaFoldDB" id="A0A212T7S7"/>
<organism evidence="5 6">
    <name type="scientific">Polynucleobacter victoriensis</name>
    <dbReference type="NCBI Taxonomy" id="2049319"/>
    <lineage>
        <taxon>Bacteria</taxon>
        <taxon>Pseudomonadati</taxon>
        <taxon>Pseudomonadota</taxon>
        <taxon>Betaproteobacteria</taxon>
        <taxon>Burkholderiales</taxon>
        <taxon>Burkholderiaceae</taxon>
        <taxon>Polynucleobacter</taxon>
    </lineage>
</organism>
<evidence type="ECO:0000259" key="4">
    <source>
        <dbReference type="Pfam" id="PF01755"/>
    </source>
</evidence>
<dbReference type="OrthoDB" id="259382at2"/>
<protein>
    <submittedName>
        <fullName evidence="5">Glycosyl transferase, family 25</fullName>
    </submittedName>
</protein>
<evidence type="ECO:0000256" key="1">
    <source>
        <dbReference type="ARBA" id="ARBA00005068"/>
    </source>
</evidence>
<dbReference type="InterPro" id="IPR002654">
    <property type="entry name" value="Glyco_trans_25"/>
</dbReference>
<dbReference type="GO" id="GO:0016740">
    <property type="term" value="F:transferase activity"/>
    <property type="evidence" value="ECO:0007669"/>
    <property type="project" value="UniProtKB-KW"/>
</dbReference>
<keyword evidence="6" id="KW-1185">Reference proteome</keyword>
<dbReference type="Proteomes" id="UP000197215">
    <property type="component" value="Unassembled WGS sequence"/>
</dbReference>
<comment type="pathway">
    <text evidence="2">Glycan metabolism; lacto-N-neotetraose biosynthesis.</text>
</comment>
<sequence length="249" mass="29271">MSTSFPPIYVLSVKTFTDRINHIQNELKKHNLQFEFIFNYDVYDIDEKTDKQFFLKDSNLSPAAKSITLKHITAWRNAVLNNYKQILVFEDDVVLNKNFTKNLTKLLEEIKKIPQEYLVFLGGADTKVPKEFFLSHSILYELNMPTAEGYITDLPAIQKRLAWLESNKIYLPADHATVKIDNDCRIKQYWVRQPLITQGSVFGLFPTTLDKSRSQKSPILNRLIFEWKKLKRRTLPQTFYNITGIFRKK</sequence>
<keyword evidence="3" id="KW-0448">Lipopolysaccharide biosynthesis</keyword>
<accession>A0A212T7S7</accession>
<evidence type="ECO:0000313" key="5">
    <source>
        <dbReference type="EMBL" id="SNC62113.1"/>
    </source>
</evidence>
<dbReference type="EMBL" id="FYEX01000001">
    <property type="protein sequence ID" value="SNC62113.1"/>
    <property type="molecule type" value="Genomic_DNA"/>
</dbReference>
<dbReference type="UniPathway" id="UPA00501"/>
<gene>
    <name evidence="5" type="ORF">SAMN06295916_0612</name>
</gene>
<comment type="pathway">
    <text evidence="1">Bacterial outer membrane biogenesis; lipooligosaccharide biosynthesis.</text>
</comment>
<proteinExistence type="predicted"/>
<dbReference type="UniPathway" id="UPA00820"/>
<dbReference type="GO" id="GO:0009103">
    <property type="term" value="P:lipopolysaccharide biosynthetic process"/>
    <property type="evidence" value="ECO:0007669"/>
    <property type="project" value="UniProtKB-KW"/>
</dbReference>
<name>A0A212T7S7_9BURK</name>
<dbReference type="RefSeq" id="WP_088812500.1">
    <property type="nucleotide sequence ID" value="NZ_FYEX01000001.1"/>
</dbReference>
<feature type="domain" description="Glycosyl transferase family 25" evidence="4">
    <location>
        <begin position="6"/>
        <end position="118"/>
    </location>
</feature>
<evidence type="ECO:0000256" key="2">
    <source>
        <dbReference type="ARBA" id="ARBA00005222"/>
    </source>
</evidence>